<dbReference type="AlphaFoldDB" id="A0A6G5A5F0"/>
<accession>A0A6G5A5F0</accession>
<feature type="signal peptide" evidence="1">
    <location>
        <begin position="1"/>
        <end position="21"/>
    </location>
</feature>
<proteinExistence type="predicted"/>
<feature type="chain" id="PRO_5026179633" evidence="1">
    <location>
        <begin position="22"/>
        <end position="114"/>
    </location>
</feature>
<name>A0A6G5A5F0_RHIMP</name>
<dbReference type="OrthoDB" id="6478581at2759"/>
<keyword evidence="1" id="KW-0732">Signal</keyword>
<protein>
    <submittedName>
        <fullName evidence="2">Putative secreted protein</fullName>
    </submittedName>
</protein>
<evidence type="ECO:0000313" key="2">
    <source>
        <dbReference type="EMBL" id="NIE46232.1"/>
    </source>
</evidence>
<dbReference type="RefSeq" id="XP_037268757.1">
    <property type="nucleotide sequence ID" value="XM_037412860.1"/>
</dbReference>
<reference evidence="2" key="1">
    <citation type="submission" date="2020-03" db="EMBL/GenBank/DDBJ databases">
        <title>A transcriptome and proteome of the tick Rhipicephalus microplus shaped by the genetic composition of its hosts and developmental stage.</title>
        <authorList>
            <person name="Garcia G.R."/>
            <person name="Ribeiro J.M.C."/>
            <person name="Maruyama S.R."/>
            <person name="Gardinasse L.G."/>
            <person name="Nelson K."/>
            <person name="Ferreira B.R."/>
            <person name="Andrade T.G."/>
            <person name="Santos I.K.F.M."/>
        </authorList>
    </citation>
    <scope>NUCLEOTIDE SEQUENCE</scope>
    <source>
        <strain evidence="2">NSGR</strain>
        <tissue evidence="2">Salivary glands</tissue>
    </source>
</reference>
<dbReference type="KEGG" id="rmp:119160153"/>
<dbReference type="OMA" id="CIPEECE"/>
<dbReference type="EMBL" id="GIKN01003959">
    <property type="protein sequence ID" value="NIE46232.1"/>
    <property type="molecule type" value="Transcribed_RNA"/>
</dbReference>
<evidence type="ECO:0000256" key="1">
    <source>
        <dbReference type="SAM" id="SignalP"/>
    </source>
</evidence>
<sequence>MEVGQISTPLVVLLVVLRCSAAPEGARLDEECGNTSCIPEECELMGSVCVENSCGQLECVSQTTAHHSGLCPYLGSAPDEECADNESQTTCDVLGCQKEGKVCCPDKCGYMRCV</sequence>
<dbReference type="VEuPathDB" id="VectorBase:LOC119160153"/>
<organism evidence="2">
    <name type="scientific">Rhipicephalus microplus</name>
    <name type="common">Cattle tick</name>
    <name type="synonym">Boophilus microplus</name>
    <dbReference type="NCBI Taxonomy" id="6941"/>
    <lineage>
        <taxon>Eukaryota</taxon>
        <taxon>Metazoa</taxon>
        <taxon>Ecdysozoa</taxon>
        <taxon>Arthropoda</taxon>
        <taxon>Chelicerata</taxon>
        <taxon>Arachnida</taxon>
        <taxon>Acari</taxon>
        <taxon>Parasitiformes</taxon>
        <taxon>Ixodida</taxon>
        <taxon>Ixodoidea</taxon>
        <taxon>Ixodidae</taxon>
        <taxon>Rhipicephalinae</taxon>
        <taxon>Rhipicephalus</taxon>
        <taxon>Boophilus</taxon>
    </lineage>
</organism>